<dbReference type="AlphaFoldDB" id="A0A1I0FQB2"/>
<organism evidence="5 6">
    <name type="scientific">Marinobacter segnicrescens</name>
    <dbReference type="NCBI Taxonomy" id="430453"/>
    <lineage>
        <taxon>Bacteria</taxon>
        <taxon>Pseudomonadati</taxon>
        <taxon>Pseudomonadota</taxon>
        <taxon>Gammaproteobacteria</taxon>
        <taxon>Pseudomonadales</taxon>
        <taxon>Marinobacteraceae</taxon>
        <taxon>Marinobacter</taxon>
    </lineage>
</organism>
<dbReference type="PANTHER" id="PTHR43767">
    <property type="entry name" value="LONG-CHAIN-FATTY-ACID--COA LIGASE"/>
    <property type="match status" value="1"/>
</dbReference>
<gene>
    <name evidence="5" type="ORF">SAMN04487962_1143</name>
</gene>
<dbReference type="Pfam" id="PF13193">
    <property type="entry name" value="AMP-binding_C"/>
    <property type="match status" value="1"/>
</dbReference>
<dbReference type="Proteomes" id="UP000198762">
    <property type="component" value="Unassembled WGS sequence"/>
</dbReference>
<dbReference type="InterPro" id="IPR050237">
    <property type="entry name" value="ATP-dep_AMP-bd_enzyme"/>
</dbReference>
<name>A0A1I0FQB2_9GAMM</name>
<evidence type="ECO:0000313" key="5">
    <source>
        <dbReference type="EMBL" id="SET60565.1"/>
    </source>
</evidence>
<protein>
    <submittedName>
        <fullName evidence="5">Long-chain acyl-CoA synthetase</fullName>
    </submittedName>
</protein>
<evidence type="ECO:0000259" key="3">
    <source>
        <dbReference type="Pfam" id="PF00501"/>
    </source>
</evidence>
<dbReference type="FunFam" id="3.30.300.30:FF:000008">
    <property type="entry name" value="2,3-dihydroxybenzoate-AMP ligase"/>
    <property type="match status" value="1"/>
</dbReference>
<dbReference type="Gene3D" id="3.30.300.30">
    <property type="match status" value="1"/>
</dbReference>
<dbReference type="Gene3D" id="3.40.50.12780">
    <property type="entry name" value="N-terminal domain of ligase-like"/>
    <property type="match status" value="1"/>
</dbReference>
<dbReference type="SUPFAM" id="SSF56801">
    <property type="entry name" value="Acetyl-CoA synthetase-like"/>
    <property type="match status" value="1"/>
</dbReference>
<sequence>MARQPQHETDPTMNMIDRVCTGDILTRAADLYPDNVAMVDDGRTLTYREFEDQSNRLAHSLLGLGLRAGEPVGILARNCLELMVSYMACAKANLVFAPVNLGLKPHEIAYCLKDCGARILIVEDALIEAGQALPEQLPDLEFLYWTGASTHSAAGHTWLPLQQLIDSGDSTPVEVAVGDRDPVQLLYTSGTTANPKGVVTSHLAVTMAAMANIIANQLPPEASMLCQLPLFHCTAVNCLAVPTWMMGGKLVLAKGFDARECARLMEEHKVYMWVGLPMMYNEILTDPEASQRDFSSVRRALYAMAPMAESKLQAIHDAFPNADVVLGSGQTEFTPATCLIRPEHQWSKAGSWGTATPMTRVAIMDDQGRLLPPGEAGEIVYRGPQVMTEYLNQPDKTEESFKYGWFHSGDIASIDEDGAIWFTDRKKDVIKTGGENVASLEVERCLIGHPKVAEAAVIGLPHERWGEAITANVILMPDEEVTEDELIEYCREHLAGFKVPKAIVVVEEFPRTGTGKIQKHMIRKDMEGYFSD</sequence>
<dbReference type="RefSeq" id="WP_091853126.1">
    <property type="nucleotide sequence ID" value="NZ_FOHZ01000014.1"/>
</dbReference>
<feature type="domain" description="AMP-binding enzyme C-terminal" evidence="4">
    <location>
        <begin position="441"/>
        <end position="516"/>
    </location>
</feature>
<reference evidence="6" key="1">
    <citation type="submission" date="2016-10" db="EMBL/GenBank/DDBJ databases">
        <authorList>
            <person name="Varghese N."/>
            <person name="Submissions S."/>
        </authorList>
    </citation>
    <scope>NUCLEOTIDE SEQUENCE [LARGE SCALE GENOMIC DNA]</scope>
    <source>
        <strain evidence="6">CGMCC 1.6489</strain>
    </source>
</reference>
<dbReference type="InterPro" id="IPR025110">
    <property type="entry name" value="AMP-bd_C"/>
</dbReference>
<feature type="domain" description="AMP-dependent synthetase/ligase" evidence="3">
    <location>
        <begin position="26"/>
        <end position="391"/>
    </location>
</feature>
<evidence type="ECO:0000256" key="2">
    <source>
        <dbReference type="ARBA" id="ARBA00022598"/>
    </source>
</evidence>
<dbReference type="EMBL" id="FOHZ01000014">
    <property type="protein sequence ID" value="SET60565.1"/>
    <property type="molecule type" value="Genomic_DNA"/>
</dbReference>
<dbReference type="InterPro" id="IPR000873">
    <property type="entry name" value="AMP-dep_synth/lig_dom"/>
</dbReference>
<dbReference type="NCBIfam" id="NF004837">
    <property type="entry name" value="PRK06187.1"/>
    <property type="match status" value="1"/>
</dbReference>
<comment type="similarity">
    <text evidence="1">Belongs to the ATP-dependent AMP-binding enzyme family.</text>
</comment>
<accession>A0A1I0FQB2</accession>
<dbReference type="Pfam" id="PF00501">
    <property type="entry name" value="AMP-binding"/>
    <property type="match status" value="1"/>
</dbReference>
<dbReference type="OrthoDB" id="9047442at2"/>
<dbReference type="GO" id="GO:0016878">
    <property type="term" value="F:acid-thiol ligase activity"/>
    <property type="evidence" value="ECO:0007669"/>
    <property type="project" value="UniProtKB-ARBA"/>
</dbReference>
<dbReference type="PANTHER" id="PTHR43767:SF1">
    <property type="entry name" value="NONRIBOSOMAL PEPTIDE SYNTHASE PES1 (EUROFUNG)-RELATED"/>
    <property type="match status" value="1"/>
</dbReference>
<proteinExistence type="inferred from homology"/>
<dbReference type="InterPro" id="IPR042099">
    <property type="entry name" value="ANL_N_sf"/>
</dbReference>
<keyword evidence="6" id="KW-1185">Reference proteome</keyword>
<evidence type="ECO:0000256" key="1">
    <source>
        <dbReference type="ARBA" id="ARBA00006432"/>
    </source>
</evidence>
<evidence type="ECO:0000259" key="4">
    <source>
        <dbReference type="Pfam" id="PF13193"/>
    </source>
</evidence>
<dbReference type="InterPro" id="IPR045851">
    <property type="entry name" value="AMP-bd_C_sf"/>
</dbReference>
<dbReference type="STRING" id="430453.SAMN04487962_1143"/>
<evidence type="ECO:0000313" key="6">
    <source>
        <dbReference type="Proteomes" id="UP000198762"/>
    </source>
</evidence>
<keyword evidence="2" id="KW-0436">Ligase</keyword>